<evidence type="ECO:0000256" key="1">
    <source>
        <dbReference type="ARBA" id="ARBA00010815"/>
    </source>
</evidence>
<keyword evidence="2 6" id="KW-0489">Methyltransferase</keyword>
<dbReference type="SUPFAM" id="SSF53335">
    <property type="entry name" value="S-adenosyl-L-methionine-dependent methyltransferases"/>
    <property type="match status" value="1"/>
</dbReference>
<dbReference type="GO" id="GO:0008825">
    <property type="term" value="F:cyclopropane-fatty-acyl-phospholipid synthase activity"/>
    <property type="evidence" value="ECO:0007669"/>
    <property type="project" value="UniProtKB-EC"/>
</dbReference>
<reference evidence="6 7" key="1">
    <citation type="journal article" date="2022" name="IScience">
        <title>An ultrasensitive nanofiber-based assay for enzymatic hydrolysis and deep-sea microbial degradation of cellulose.</title>
        <authorList>
            <person name="Tsudome M."/>
            <person name="Tachioka M."/>
            <person name="Miyazaki M."/>
            <person name="Uchimura K."/>
            <person name="Tsuda M."/>
            <person name="Takaki Y."/>
            <person name="Deguchi S."/>
        </authorList>
    </citation>
    <scope>NUCLEOTIDE SEQUENCE [LARGE SCALE GENOMIC DNA]</scope>
    <source>
        <strain evidence="6 7">GE09</strain>
    </source>
</reference>
<organism evidence="6 7">
    <name type="scientific">Marinagarivorans cellulosilyticus</name>
    <dbReference type="NCBI Taxonomy" id="2721545"/>
    <lineage>
        <taxon>Bacteria</taxon>
        <taxon>Pseudomonadati</taxon>
        <taxon>Pseudomonadota</taxon>
        <taxon>Gammaproteobacteria</taxon>
        <taxon>Cellvibrionales</taxon>
        <taxon>Cellvibrionaceae</taxon>
        <taxon>Marinagarivorans</taxon>
    </lineage>
</organism>
<dbReference type="EC" id="2.1.1.79" evidence="6"/>
<dbReference type="PANTHER" id="PTHR43667:SF1">
    <property type="entry name" value="CYCLOPROPANE-FATTY-ACYL-PHOSPHOLIPID SYNTHASE"/>
    <property type="match status" value="1"/>
</dbReference>
<keyword evidence="7" id="KW-1185">Reference proteome</keyword>
<gene>
    <name evidence="6" type="ORF">MARGE09_P0415</name>
</gene>
<keyword evidence="3 6" id="KW-0808">Transferase</keyword>
<sequence length="292" mass="33864">MAEQMDIEKHYDLNERDFFEKILGESMTYSCADWRQCGSLSLAQYQKYQKMVKFAGIDAHTESVVDFGCGWGTNLKWLAEDFPALKRITGITISYEQASYIRENVMRGSLGRRITLDEVDVFEHIAAQPTPRYDAAISVGAFEHFASPKHYKQNNHIERYGQFFNGARRCVAGKFALQTIVAAQPANRLKGEARMRAMRFQYFIAKHIFPNALTPTVAYIEQAVNGYYDIEQLELRGDEYAYTIMEWQQNLMQHKEGVPHHQYELFMRYFDLCIEHFLSGYISLARLSLNPV</sequence>
<dbReference type="RefSeq" id="WP_236985723.1">
    <property type="nucleotide sequence ID" value="NZ_AP023086.1"/>
</dbReference>
<keyword evidence="5" id="KW-0443">Lipid metabolism</keyword>
<evidence type="ECO:0000256" key="3">
    <source>
        <dbReference type="ARBA" id="ARBA00022679"/>
    </source>
</evidence>
<dbReference type="EMBL" id="AP023086">
    <property type="protein sequence ID" value="BCD96216.1"/>
    <property type="molecule type" value="Genomic_DNA"/>
</dbReference>
<accession>A0AAN1WEQ1</accession>
<evidence type="ECO:0000313" key="6">
    <source>
        <dbReference type="EMBL" id="BCD96216.1"/>
    </source>
</evidence>
<dbReference type="GO" id="GO:0006629">
    <property type="term" value="P:lipid metabolic process"/>
    <property type="evidence" value="ECO:0007669"/>
    <property type="project" value="UniProtKB-KW"/>
</dbReference>
<dbReference type="Pfam" id="PF02353">
    <property type="entry name" value="CMAS"/>
    <property type="match status" value="1"/>
</dbReference>
<dbReference type="KEGG" id="marq:MARGE09_P0415"/>
<dbReference type="Gene3D" id="3.40.50.150">
    <property type="entry name" value="Vaccinia Virus protein VP39"/>
    <property type="match status" value="1"/>
</dbReference>
<evidence type="ECO:0000256" key="2">
    <source>
        <dbReference type="ARBA" id="ARBA00022603"/>
    </source>
</evidence>
<keyword evidence="4" id="KW-0949">S-adenosyl-L-methionine</keyword>
<dbReference type="PANTHER" id="PTHR43667">
    <property type="entry name" value="CYCLOPROPANE-FATTY-ACYL-PHOSPHOLIPID SYNTHASE"/>
    <property type="match status" value="1"/>
</dbReference>
<name>A0AAN1WEQ1_9GAMM</name>
<dbReference type="InterPro" id="IPR029063">
    <property type="entry name" value="SAM-dependent_MTases_sf"/>
</dbReference>
<dbReference type="AlphaFoldDB" id="A0AAN1WEQ1"/>
<dbReference type="CDD" id="cd02440">
    <property type="entry name" value="AdoMet_MTases"/>
    <property type="match status" value="1"/>
</dbReference>
<dbReference type="Proteomes" id="UP001320119">
    <property type="component" value="Chromosome"/>
</dbReference>
<dbReference type="GO" id="GO:0032259">
    <property type="term" value="P:methylation"/>
    <property type="evidence" value="ECO:0007669"/>
    <property type="project" value="UniProtKB-KW"/>
</dbReference>
<evidence type="ECO:0000256" key="5">
    <source>
        <dbReference type="ARBA" id="ARBA00023098"/>
    </source>
</evidence>
<evidence type="ECO:0000256" key="4">
    <source>
        <dbReference type="ARBA" id="ARBA00022691"/>
    </source>
</evidence>
<dbReference type="InterPro" id="IPR050723">
    <property type="entry name" value="CFA/CMAS"/>
</dbReference>
<comment type="similarity">
    <text evidence="1">Belongs to the CFA/CMAS family.</text>
</comment>
<evidence type="ECO:0000313" key="7">
    <source>
        <dbReference type="Proteomes" id="UP001320119"/>
    </source>
</evidence>
<protein>
    <submittedName>
        <fullName evidence="6">Cyclopropane-fatty-acyl-phospholipid synthase</fullName>
        <ecNumber evidence="6">2.1.1.79</ecNumber>
    </submittedName>
</protein>
<proteinExistence type="inferred from homology"/>